<dbReference type="InterPro" id="IPR015421">
    <property type="entry name" value="PyrdxlP-dep_Trfase_major"/>
</dbReference>
<comment type="caution">
    <text evidence="6">The sequence shown here is derived from an EMBL/GenBank/DDBJ whole genome shotgun (WGS) entry which is preliminary data.</text>
</comment>
<dbReference type="Pfam" id="PF00266">
    <property type="entry name" value="Aminotran_5"/>
    <property type="match status" value="1"/>
</dbReference>
<comment type="similarity">
    <text evidence="3">Belongs to the class-V pyridoxal-phosphate-dependent aminotransferase family.</text>
</comment>
<gene>
    <name evidence="6" type="ORF">ACFL2Z_05695</name>
</gene>
<feature type="domain" description="Aminotransferase class V" evidence="5">
    <location>
        <begin position="19"/>
        <end position="370"/>
    </location>
</feature>
<evidence type="ECO:0000256" key="4">
    <source>
        <dbReference type="RuleBase" id="RU004504"/>
    </source>
</evidence>
<keyword evidence="6" id="KW-0808">Transferase</keyword>
<dbReference type="Gene3D" id="3.90.1150.10">
    <property type="entry name" value="Aspartate Aminotransferase, domain 1"/>
    <property type="match status" value="1"/>
</dbReference>
<dbReference type="Gene3D" id="3.40.640.10">
    <property type="entry name" value="Type I PLP-dependent aspartate aminotransferase-like (Major domain)"/>
    <property type="match status" value="1"/>
</dbReference>
<dbReference type="InterPro" id="IPR020578">
    <property type="entry name" value="Aminotrans_V_PyrdxlP_BS"/>
</dbReference>
<proteinExistence type="inferred from homology"/>
<name>A0ABV6YR11_UNCEI</name>
<dbReference type="PROSITE" id="PS00595">
    <property type="entry name" value="AA_TRANSFER_CLASS_5"/>
    <property type="match status" value="1"/>
</dbReference>
<sequence>MSDKFSTVRRLFPVRRNYVYLNHAAVSPFSKRVAAGLRQQIDEQEEYGGRAEQLWEGRVEEARKEAARLLGSRQSEIAFVKNTTEGLNLFARGISWKKGDNVVLPRVEFPANVYPWLGLKDQGVRLKFVAERDGRIMLEDIERAIDRRTRVVAISFVEFMSGFRNDLAALGKLCRSRGVYLVVDGIQGVGALRINVRKCMVDALSCGGHKWLLAPQGTGLFFCSSRVLDELKHPMPGWMSVVGWTNYYKFDYNLWPSSRRYESAQKNFLGITGLLESLKLINELGIGDIEKRIIAITDRLCRQLESRGMSIFSPRGRGEKSGIVSFLPGKHKAEMVCEHLLGQGFVTAARNGRIRVSPHYYNTFDEIDRLVRALP</sequence>
<organism evidence="6 7">
    <name type="scientific">Eiseniibacteriota bacterium</name>
    <dbReference type="NCBI Taxonomy" id="2212470"/>
    <lineage>
        <taxon>Bacteria</taxon>
        <taxon>Candidatus Eiseniibacteriota</taxon>
    </lineage>
</organism>
<comment type="cofactor">
    <cofactor evidence="1 4">
        <name>pyridoxal 5'-phosphate</name>
        <dbReference type="ChEBI" id="CHEBI:597326"/>
    </cofactor>
</comment>
<dbReference type="InterPro" id="IPR015424">
    <property type="entry name" value="PyrdxlP-dep_Trfase"/>
</dbReference>
<reference evidence="6 7" key="1">
    <citation type="submission" date="2024-09" db="EMBL/GenBank/DDBJ databases">
        <authorList>
            <person name="D'Angelo T."/>
        </authorList>
    </citation>
    <scope>NUCLEOTIDE SEQUENCE [LARGE SCALE GENOMIC DNA]</scope>
    <source>
        <strain evidence="6">SAG AM-311-F02</strain>
    </source>
</reference>
<evidence type="ECO:0000259" key="5">
    <source>
        <dbReference type="Pfam" id="PF00266"/>
    </source>
</evidence>
<protein>
    <submittedName>
        <fullName evidence="6">Aminotransferase class V-fold PLP-dependent enzyme</fullName>
    </submittedName>
</protein>
<accession>A0ABV6YR11</accession>
<evidence type="ECO:0000256" key="3">
    <source>
        <dbReference type="RuleBase" id="RU004075"/>
    </source>
</evidence>
<dbReference type="EMBL" id="JBHPEI010000138">
    <property type="protein sequence ID" value="MFC1800377.1"/>
    <property type="molecule type" value="Genomic_DNA"/>
</dbReference>
<dbReference type="Proteomes" id="UP001594288">
    <property type="component" value="Unassembled WGS sequence"/>
</dbReference>
<evidence type="ECO:0000313" key="6">
    <source>
        <dbReference type="EMBL" id="MFC1800377.1"/>
    </source>
</evidence>
<keyword evidence="2" id="KW-0663">Pyridoxal phosphate</keyword>
<evidence type="ECO:0000313" key="7">
    <source>
        <dbReference type="Proteomes" id="UP001594288"/>
    </source>
</evidence>
<dbReference type="SUPFAM" id="SSF53383">
    <property type="entry name" value="PLP-dependent transferases"/>
    <property type="match status" value="1"/>
</dbReference>
<keyword evidence="6" id="KW-0032">Aminotransferase</keyword>
<dbReference type="PANTHER" id="PTHR43586">
    <property type="entry name" value="CYSTEINE DESULFURASE"/>
    <property type="match status" value="1"/>
</dbReference>
<keyword evidence="7" id="KW-1185">Reference proteome</keyword>
<dbReference type="PANTHER" id="PTHR43586:SF15">
    <property type="entry name" value="BLR3095 PROTEIN"/>
    <property type="match status" value="1"/>
</dbReference>
<evidence type="ECO:0000256" key="1">
    <source>
        <dbReference type="ARBA" id="ARBA00001933"/>
    </source>
</evidence>
<evidence type="ECO:0000256" key="2">
    <source>
        <dbReference type="ARBA" id="ARBA00022898"/>
    </source>
</evidence>
<dbReference type="GO" id="GO:0008483">
    <property type="term" value="F:transaminase activity"/>
    <property type="evidence" value="ECO:0007669"/>
    <property type="project" value="UniProtKB-KW"/>
</dbReference>
<dbReference type="InterPro" id="IPR000192">
    <property type="entry name" value="Aminotrans_V_dom"/>
</dbReference>
<dbReference type="InterPro" id="IPR015422">
    <property type="entry name" value="PyrdxlP-dep_Trfase_small"/>
</dbReference>